<evidence type="ECO:0000256" key="3">
    <source>
        <dbReference type="ARBA" id="ARBA00022737"/>
    </source>
</evidence>
<evidence type="ECO:0000313" key="8">
    <source>
        <dbReference type="Proteomes" id="UP000295814"/>
    </source>
</evidence>
<sequence length="1021" mass="113192">MKKLLKIMILCLPYFFGTQETLAQPRLDFEFGNFGHWILDTGVRVDNEIIWNPRPADNLGLQIKLMSPSSTPKDHLGLDCLPIPVDLPTTFPAGRFSARLGDRKGGNNVAKISSTFTVTENATFLNYSYAIVLEDPGHGAEEQPKFVVNIKDSMGNLATCGEFEVSAGPDADNNGFIYCEGDYQILPWTTSGADLTPYIGEDITIEFMILDCSLGAHGAYAYVDASLGALKINVENLCNNGDTATLHAPEGFSEYLWSTGETTPSITIENAQYGENYSVTLISNTDCSKTIYTNLAPKSTARIDALPDEEICLGGSVFVQPKGVNVGDFRFTRPDPTNPGEYIDVAPIGASAVLSPIKNTTYTIIARNKNGCEGLSTTLKVNVINSDDPPFPKADFEIETLTEGTENICNTIQLKNLSGYCKGGLTYNWDFGDGTKSSETNPLHTFPTTNENTTYIITLTVTSADSNAIITKSVEYNTFILADFSTSKLDCETISIVNSSNICSNSISEFTPLVYSWNFGDGSPNITTSNNEPSLTHIYSKSGTYDITLTITNINEPGVIISTFSRIVRIDLETNVDFNYRINCLDVTFEDLSVQCSTKTTYIWDFGDGSPTSNQENPKHIYTTPGTYEVSLTILDGTESLSQTKEISVTTTETIPDFELDIKCDIVSFTNFTNSCDELTYTWDFGDSSPFSTEKNPTHRYDLNKTYNVTLTVNDGLKDFSISKSFTTGNGLTGYNIPQDMILCRNPSATNTPIFDLAAQKDFILRGLANNNIELPSVSFHLNAPEAFNGLRPLPLEFTSFSSSQKIYARIANQNGCVEVFMFSLNILNTPTVNLIENIHLCSFNQSNTEYDLSQLNAKIFDGIDQSNIKLSYHLFENDAVLGTNKITELNLNAGLDILLYVRSEHITDSRCFELSTFQIRMDNDDTDTNNRCMPFFANTMTPNGDGRNDTFFIKNIEKFSNNTLTIYNRWGNMVYRTTGYNNTWNGMHKGKPLPSGNYYYYFQLNDGTNRSHSGYITILR</sequence>
<feature type="domain" description="PKD" evidence="6">
    <location>
        <begin position="426"/>
        <end position="475"/>
    </location>
</feature>
<dbReference type="CDD" id="cd00146">
    <property type="entry name" value="PKD"/>
    <property type="match status" value="4"/>
</dbReference>
<dbReference type="RefSeq" id="WP_133355462.1">
    <property type="nucleotide sequence ID" value="NZ_SMZJ02000004.1"/>
</dbReference>
<dbReference type="PROSITE" id="PS50093">
    <property type="entry name" value="PKD"/>
    <property type="match status" value="4"/>
</dbReference>
<keyword evidence="5" id="KW-0472">Membrane</keyword>
<evidence type="ECO:0000313" key="7">
    <source>
        <dbReference type="EMBL" id="TWO32739.1"/>
    </source>
</evidence>
<dbReference type="Pfam" id="PF13585">
    <property type="entry name" value="CHU_C"/>
    <property type="match status" value="1"/>
</dbReference>
<dbReference type="NCBIfam" id="TIGR04131">
    <property type="entry name" value="Bac_Flav_CTERM"/>
    <property type="match status" value="1"/>
</dbReference>
<dbReference type="AlphaFoldDB" id="A0A562YDZ3"/>
<gene>
    <name evidence="7" type="ORF">E1J38_007685</name>
</gene>
<evidence type="ECO:0000256" key="4">
    <source>
        <dbReference type="ARBA" id="ARBA00022989"/>
    </source>
</evidence>
<keyword evidence="2" id="KW-0812">Transmembrane</keyword>
<dbReference type="Pfam" id="PF18911">
    <property type="entry name" value="PKD_4"/>
    <property type="match status" value="4"/>
</dbReference>
<dbReference type="OrthoDB" id="7443339at2"/>
<evidence type="ECO:0000259" key="6">
    <source>
        <dbReference type="PROSITE" id="PS50093"/>
    </source>
</evidence>
<dbReference type="GO" id="GO:0005886">
    <property type="term" value="C:plasma membrane"/>
    <property type="evidence" value="ECO:0007669"/>
    <property type="project" value="TreeGrafter"/>
</dbReference>
<dbReference type="EMBL" id="SMZJ02000004">
    <property type="protein sequence ID" value="TWO32739.1"/>
    <property type="molecule type" value="Genomic_DNA"/>
</dbReference>
<keyword evidence="4" id="KW-1133">Transmembrane helix</keyword>
<evidence type="ECO:0000256" key="5">
    <source>
        <dbReference type="ARBA" id="ARBA00023136"/>
    </source>
</evidence>
<dbReference type="InterPro" id="IPR013783">
    <property type="entry name" value="Ig-like_fold"/>
</dbReference>
<dbReference type="InterPro" id="IPR026341">
    <property type="entry name" value="T9SS_type_B"/>
</dbReference>
<evidence type="ECO:0000256" key="2">
    <source>
        <dbReference type="ARBA" id="ARBA00022692"/>
    </source>
</evidence>
<dbReference type="PANTHER" id="PTHR46730:SF4">
    <property type="entry name" value="POLYCYSTIC KIDNEY DISEASE PROTEIN 1-LIKE 1"/>
    <property type="match status" value="1"/>
</dbReference>
<organism evidence="7 8">
    <name type="scientific">Seonamhaeicola sediminis</name>
    <dbReference type="NCBI Taxonomy" id="2528206"/>
    <lineage>
        <taxon>Bacteria</taxon>
        <taxon>Pseudomonadati</taxon>
        <taxon>Bacteroidota</taxon>
        <taxon>Flavobacteriia</taxon>
        <taxon>Flavobacteriales</taxon>
        <taxon>Flavobacteriaceae</taxon>
    </lineage>
</organism>
<dbReference type="PANTHER" id="PTHR46730">
    <property type="entry name" value="POLYCYSTIN-1"/>
    <property type="match status" value="1"/>
</dbReference>
<keyword evidence="8" id="KW-1185">Reference proteome</keyword>
<dbReference type="SMART" id="SM00089">
    <property type="entry name" value="PKD"/>
    <property type="match status" value="4"/>
</dbReference>
<dbReference type="InterPro" id="IPR000601">
    <property type="entry name" value="PKD_dom"/>
</dbReference>
<feature type="domain" description="PKD" evidence="6">
    <location>
        <begin position="511"/>
        <end position="553"/>
    </location>
</feature>
<dbReference type="InterPro" id="IPR035986">
    <property type="entry name" value="PKD_dom_sf"/>
</dbReference>
<protein>
    <submittedName>
        <fullName evidence="7">PKD domain-containing protein</fullName>
    </submittedName>
</protein>
<dbReference type="Proteomes" id="UP000295814">
    <property type="component" value="Unassembled WGS sequence"/>
</dbReference>
<dbReference type="Gene3D" id="2.60.40.10">
    <property type="entry name" value="Immunoglobulins"/>
    <property type="match status" value="4"/>
</dbReference>
<dbReference type="GO" id="GO:0005261">
    <property type="term" value="F:monoatomic cation channel activity"/>
    <property type="evidence" value="ECO:0007669"/>
    <property type="project" value="TreeGrafter"/>
</dbReference>
<reference evidence="7 8" key="1">
    <citation type="submission" date="2019-07" db="EMBL/GenBank/DDBJ databases">
        <title>Seonamhaeicola sp. W255 draft genome.</title>
        <authorList>
            <person name="Zhang X.-Y."/>
            <person name="Zhang R."/>
            <person name="Zhong Y.-L."/>
            <person name="Du Z.-J."/>
        </authorList>
    </citation>
    <scope>NUCLEOTIDE SEQUENCE [LARGE SCALE GENOMIC DNA]</scope>
    <source>
        <strain evidence="7 8">W255</strain>
    </source>
</reference>
<dbReference type="InterPro" id="IPR022409">
    <property type="entry name" value="PKD/Chitinase_dom"/>
</dbReference>
<evidence type="ECO:0000256" key="1">
    <source>
        <dbReference type="ARBA" id="ARBA00004141"/>
    </source>
</evidence>
<feature type="domain" description="PKD" evidence="6">
    <location>
        <begin position="585"/>
        <end position="650"/>
    </location>
</feature>
<comment type="caution">
    <text evidence="7">The sequence shown here is derived from an EMBL/GenBank/DDBJ whole genome shotgun (WGS) entry which is preliminary data.</text>
</comment>
<name>A0A562YDZ3_9FLAO</name>
<dbReference type="SUPFAM" id="SSF49299">
    <property type="entry name" value="PKD domain"/>
    <property type="match status" value="4"/>
</dbReference>
<comment type="subcellular location">
    <subcellularLocation>
        <location evidence="1">Membrane</location>
        <topology evidence="1">Multi-pass membrane protein</topology>
    </subcellularLocation>
</comment>
<dbReference type="GO" id="GO:0006816">
    <property type="term" value="P:calcium ion transport"/>
    <property type="evidence" value="ECO:0007669"/>
    <property type="project" value="TreeGrafter"/>
</dbReference>
<accession>A0A562YDZ3</accession>
<keyword evidence="3" id="KW-0677">Repeat</keyword>
<feature type="domain" description="PKD" evidence="6">
    <location>
        <begin position="667"/>
        <end position="715"/>
    </location>
</feature>
<proteinExistence type="predicted"/>